<dbReference type="InterPro" id="IPR041854">
    <property type="entry name" value="BFD-like_2Fe2S-bd_dom_sf"/>
</dbReference>
<evidence type="ECO:0000313" key="3">
    <source>
        <dbReference type="Proteomes" id="UP000663505"/>
    </source>
</evidence>
<feature type="domain" description="CopZ zinc binding" evidence="1">
    <location>
        <begin position="16"/>
        <end position="75"/>
    </location>
</feature>
<accession>A0A9X7Z8L6</accession>
<name>A0A9X7Z8L6_9BACL</name>
<gene>
    <name evidence="2" type="ORF">JZ786_04990</name>
</gene>
<dbReference type="InterPro" id="IPR040890">
    <property type="entry name" value="Znf_CopZ"/>
</dbReference>
<keyword evidence="3" id="KW-1185">Reference proteome</keyword>
<proteinExistence type="predicted"/>
<reference evidence="2 3" key="1">
    <citation type="submission" date="2021-02" db="EMBL/GenBank/DDBJ databases">
        <title>Alicyclobacillus curvatus sp. nov. and Alicyclobacillus mengziensis sp. nov., two acidophilic bacteria isolated from acid mine drainage.</title>
        <authorList>
            <person name="Huang Y."/>
        </authorList>
    </citation>
    <scope>NUCLEOTIDE SEQUENCE [LARGE SCALE GENOMIC DNA]</scope>
    <source>
        <strain evidence="2 3">S30H14</strain>
    </source>
</reference>
<dbReference type="NCBIfam" id="NF047645">
    <property type="entry name" value="CopZ_Nterm_CC"/>
    <property type="match status" value="1"/>
</dbReference>
<evidence type="ECO:0000313" key="2">
    <source>
        <dbReference type="EMBL" id="QSO48346.1"/>
    </source>
</evidence>
<protein>
    <submittedName>
        <fullName evidence="2">(2Fe-2S)-binding protein</fullName>
    </submittedName>
</protein>
<dbReference type="AlphaFoldDB" id="A0A9X7Z8L6"/>
<dbReference type="KEGG" id="afx:JZ786_04990"/>
<dbReference type="Proteomes" id="UP000663505">
    <property type="component" value="Chromosome"/>
</dbReference>
<sequence>MDDCCQVSEQGNDPTFCPTCQQRGKNVPLITLKSLLTPSALSTIDPSSAYSFCSNPACEVVYFSGEQVFNKDAIKVPVYQKNEGSEVPVCYCFGWTRQKLVEAIQDEEKPAQHISEQVKVNRCGCEVNNPQGSCCLGNVTAFVQGIEQSL</sequence>
<dbReference type="Pfam" id="PF18423">
    <property type="entry name" value="zf_CopZ"/>
    <property type="match status" value="1"/>
</dbReference>
<dbReference type="EMBL" id="CP071182">
    <property type="protein sequence ID" value="QSO48346.1"/>
    <property type="molecule type" value="Genomic_DNA"/>
</dbReference>
<dbReference type="RefSeq" id="WP_206657681.1">
    <property type="nucleotide sequence ID" value="NZ_CP071182.1"/>
</dbReference>
<dbReference type="Gene3D" id="1.10.10.1100">
    <property type="entry name" value="BFD-like [2Fe-2S]-binding domain"/>
    <property type="match status" value="1"/>
</dbReference>
<organism evidence="2 3">
    <name type="scientific">Alicyclobacillus mengziensis</name>
    <dbReference type="NCBI Taxonomy" id="2931921"/>
    <lineage>
        <taxon>Bacteria</taxon>
        <taxon>Bacillati</taxon>
        <taxon>Bacillota</taxon>
        <taxon>Bacilli</taxon>
        <taxon>Bacillales</taxon>
        <taxon>Alicyclobacillaceae</taxon>
        <taxon>Alicyclobacillus</taxon>
    </lineage>
</organism>
<evidence type="ECO:0000259" key="1">
    <source>
        <dbReference type="Pfam" id="PF18423"/>
    </source>
</evidence>
<dbReference type="Gene3D" id="2.20.25.270">
    <property type="match status" value="1"/>
</dbReference>
<dbReference type="CDD" id="cd10141">
    <property type="entry name" value="CopZ-like_Fer2_BFD-like"/>
    <property type="match status" value="1"/>
</dbReference>